<reference evidence="4" key="1">
    <citation type="submission" date="2016-06" db="UniProtKB">
        <authorList>
            <consortium name="WormBaseParasite"/>
        </authorList>
    </citation>
    <scope>IDENTIFICATION</scope>
</reference>
<sequence>MEEAALTNLWPGQHHRGIVAQYVRGWLRTGTPEVLSSSPSTDSYYSRGSRPNPERVIASSVLKLRIRWLVPQQYEYVSYRKEMNDRQGRRKVEIEIGTLYIGSAGHRKRQSVPEARSTVPLSYGIGHRPVTGRSSGPKCRLGSLVSFRDVLQRKNDSNDRGHIPTDRSKWLTVGIDRVGKQGWDQTAASGYDQIRSSQRPP</sequence>
<dbReference type="WBParaSite" id="SBAD_0000647801-mRNA-1">
    <property type="protein sequence ID" value="SBAD_0000647801-mRNA-1"/>
    <property type="gene ID" value="SBAD_0000647801"/>
</dbReference>
<reference evidence="2 3" key="2">
    <citation type="submission" date="2018-11" db="EMBL/GenBank/DDBJ databases">
        <authorList>
            <consortium name="Pathogen Informatics"/>
        </authorList>
    </citation>
    <scope>NUCLEOTIDE SEQUENCE [LARGE SCALE GENOMIC DNA]</scope>
</reference>
<name>A0A183IRI8_9BILA</name>
<dbReference type="AlphaFoldDB" id="A0A183IRI8"/>
<gene>
    <name evidence="2" type="ORF">SBAD_LOCUS6235</name>
</gene>
<dbReference type="Proteomes" id="UP000270296">
    <property type="component" value="Unassembled WGS sequence"/>
</dbReference>
<evidence type="ECO:0000313" key="4">
    <source>
        <dbReference type="WBParaSite" id="SBAD_0000647801-mRNA-1"/>
    </source>
</evidence>
<organism evidence="4">
    <name type="scientific">Soboliphyme baturini</name>
    <dbReference type="NCBI Taxonomy" id="241478"/>
    <lineage>
        <taxon>Eukaryota</taxon>
        <taxon>Metazoa</taxon>
        <taxon>Ecdysozoa</taxon>
        <taxon>Nematoda</taxon>
        <taxon>Enoplea</taxon>
        <taxon>Dorylaimia</taxon>
        <taxon>Dioctophymatida</taxon>
        <taxon>Dioctophymatoidea</taxon>
        <taxon>Soboliphymatidae</taxon>
        <taxon>Soboliphyme</taxon>
    </lineage>
</organism>
<proteinExistence type="predicted"/>
<protein>
    <submittedName>
        <fullName evidence="2 4">Uncharacterized protein</fullName>
    </submittedName>
</protein>
<feature type="region of interest" description="Disordered" evidence="1">
    <location>
        <begin position="33"/>
        <end position="52"/>
    </location>
</feature>
<evidence type="ECO:0000256" key="1">
    <source>
        <dbReference type="SAM" id="MobiDB-lite"/>
    </source>
</evidence>
<evidence type="ECO:0000313" key="2">
    <source>
        <dbReference type="EMBL" id="VDP09573.1"/>
    </source>
</evidence>
<keyword evidence="3" id="KW-1185">Reference proteome</keyword>
<accession>A0A183IRI8</accession>
<evidence type="ECO:0000313" key="3">
    <source>
        <dbReference type="Proteomes" id="UP000270296"/>
    </source>
</evidence>
<feature type="compositionally biased region" description="Low complexity" evidence="1">
    <location>
        <begin position="36"/>
        <end position="49"/>
    </location>
</feature>
<dbReference type="EMBL" id="UZAM01009590">
    <property type="protein sequence ID" value="VDP09573.1"/>
    <property type="molecule type" value="Genomic_DNA"/>
</dbReference>